<evidence type="ECO:0000313" key="2">
    <source>
        <dbReference type="EMBL" id="MPL81455.1"/>
    </source>
</evidence>
<reference evidence="2" key="1">
    <citation type="submission" date="2019-08" db="EMBL/GenBank/DDBJ databases">
        <authorList>
            <person name="Kucharzyk K."/>
            <person name="Murdoch R.W."/>
            <person name="Higgins S."/>
            <person name="Loffler F."/>
        </authorList>
    </citation>
    <scope>NUCLEOTIDE SEQUENCE</scope>
</reference>
<organism evidence="2">
    <name type="scientific">bioreactor metagenome</name>
    <dbReference type="NCBI Taxonomy" id="1076179"/>
    <lineage>
        <taxon>unclassified sequences</taxon>
        <taxon>metagenomes</taxon>
        <taxon>ecological metagenomes</taxon>
    </lineage>
</organism>
<evidence type="ECO:0000259" key="1">
    <source>
        <dbReference type="Pfam" id="PF18962"/>
    </source>
</evidence>
<protein>
    <recommendedName>
        <fullName evidence="1">Secretion system C-terminal sorting domain-containing protein</fullName>
    </recommendedName>
</protein>
<feature type="domain" description="Secretion system C-terminal sorting" evidence="1">
    <location>
        <begin position="403"/>
        <end position="472"/>
    </location>
</feature>
<dbReference type="InterPro" id="IPR026444">
    <property type="entry name" value="Secre_tail"/>
</dbReference>
<dbReference type="NCBIfam" id="TIGR04183">
    <property type="entry name" value="Por_Secre_tail"/>
    <property type="match status" value="1"/>
</dbReference>
<dbReference type="Pfam" id="PF18962">
    <property type="entry name" value="Por_Secre_tail"/>
    <property type="match status" value="1"/>
</dbReference>
<accession>A0A644URU5</accession>
<dbReference type="AlphaFoldDB" id="A0A644URU5"/>
<comment type="caution">
    <text evidence="2">The sequence shown here is derived from an EMBL/GenBank/DDBJ whole genome shotgun (WGS) entry which is preliminary data.</text>
</comment>
<proteinExistence type="predicted"/>
<dbReference type="EMBL" id="VSSQ01000150">
    <property type="protein sequence ID" value="MPL81455.1"/>
    <property type="molecule type" value="Genomic_DNA"/>
</dbReference>
<sequence>MIWQLLIEMFLNSKMKTIYITFLLLLLFSVSQAQINTLFEGDSSKIIGITPSSGYCHKVTNLDNDYYWSRFDGFYVNYDDDLDIIDTVNIGIDFEYKFQNKFYSLLYSYHIGIIPIDSVFGIPYAILDSINILSYDITNNNLTYHNVDTTAIISLQYYYLMLKNRDGLFAVASLDTNIGLRLSIIDVMGNVVRSNTFNTNAFMFNIAEQGNNIIISSKPYYDRPTLYYVDINSLLIVDSMESDIGFINLKGVNDSIMVGTYWGNMRIYNTNAKTTDFFGVNSQSYEGLPTHIPDWNIGGRCSDSLIFCYRRSTYDNIHSGVVVSNFNHFGLPNYEYVFNDFEPNGWKLIHGIHTTNDGGVIMNINTKEGYTPNSYSNAYLLKFYPNGRLSLASVEPDKTAIILYPNPTKDFINIVSSDEIKEITIYNSLSQNVYSKKHKGKDIEIDVSKFSKGNYIVDIKTEKGNIRKKFIVE</sequence>
<name>A0A644URU5_9ZZZZ</name>
<gene>
    <name evidence="2" type="ORF">SDC9_27375</name>
</gene>